<dbReference type="RefSeq" id="WP_207675586.1">
    <property type="nucleotide sequence ID" value="NZ_JAFREM010000038.1"/>
</dbReference>
<dbReference type="Proteomes" id="UP000664601">
    <property type="component" value="Unassembled WGS sequence"/>
</dbReference>
<protein>
    <submittedName>
        <fullName evidence="1">Nucleoside/nucleotide kinase family protein</fullName>
    </submittedName>
</protein>
<dbReference type="PANTHER" id="PTHR10285">
    <property type="entry name" value="URIDINE KINASE"/>
    <property type="match status" value="1"/>
</dbReference>
<accession>A0ABS3LHM0</accession>
<keyword evidence="2" id="KW-1185">Reference proteome</keyword>
<comment type="caution">
    <text evidence="1">The sequence shown here is derived from an EMBL/GenBank/DDBJ whole genome shotgun (WGS) entry which is preliminary data.</text>
</comment>
<evidence type="ECO:0000313" key="2">
    <source>
        <dbReference type="Proteomes" id="UP000664601"/>
    </source>
</evidence>
<keyword evidence="1" id="KW-0418">Kinase</keyword>
<name>A0ABS3LHM0_9ENTE</name>
<dbReference type="NCBIfam" id="NF006745">
    <property type="entry name" value="PRK09270.1-4"/>
    <property type="match status" value="1"/>
</dbReference>
<gene>
    <name evidence="1" type="ORF">JZO70_20645</name>
</gene>
<dbReference type="InterPro" id="IPR027417">
    <property type="entry name" value="P-loop_NTPase"/>
</dbReference>
<dbReference type="EMBL" id="JAFREM010000038">
    <property type="protein sequence ID" value="MBO1308595.1"/>
    <property type="molecule type" value="Genomic_DNA"/>
</dbReference>
<sequence>MKNYQLTVNDLVIEAAFDEENVEMIFYPLLKKWTELQKQKDRRIFVFLAAPPGCGKTTLALFLEQLAKSDPEYTPLQAIGLDGFHHEQTYLNSHFMEVDGQTVPMKDFKGHPATFNVPFLLEKIKEARYQDNKWPVYSRKLHDVVHDQVQLKEKIILLEGNYLLLDEAPWNQLLEYCDDRIFLYSDVAILEERLIKRKMQGGLSYQQAQSFYQQSDKRNVEFTLASDPQPETTLLVRDGIFYLE</sequence>
<proteinExistence type="predicted"/>
<dbReference type="Gene3D" id="3.40.50.300">
    <property type="entry name" value="P-loop containing nucleotide triphosphate hydrolases"/>
    <property type="match status" value="1"/>
</dbReference>
<dbReference type="GO" id="GO:0016301">
    <property type="term" value="F:kinase activity"/>
    <property type="evidence" value="ECO:0007669"/>
    <property type="project" value="UniProtKB-KW"/>
</dbReference>
<reference evidence="1 2" key="1">
    <citation type="submission" date="2021-03" db="EMBL/GenBank/DDBJ databases">
        <title>Enterococcal diversity collection.</title>
        <authorList>
            <person name="Gilmore M.S."/>
            <person name="Schwartzman J."/>
            <person name="Van Tyne D."/>
            <person name="Martin M."/>
            <person name="Earl A.M."/>
            <person name="Manson A.L."/>
            <person name="Straub T."/>
            <person name="Salamzade R."/>
            <person name="Saavedra J."/>
            <person name="Lebreton F."/>
            <person name="Prichula J."/>
            <person name="Schaufler K."/>
            <person name="Gaca A."/>
            <person name="Sgardioli B."/>
            <person name="Wagenaar J."/>
            <person name="Strong T."/>
        </authorList>
    </citation>
    <scope>NUCLEOTIDE SEQUENCE [LARGE SCALE GENOMIC DNA]</scope>
    <source>
        <strain evidence="1 2">669A</strain>
    </source>
</reference>
<dbReference type="SUPFAM" id="SSF52540">
    <property type="entry name" value="P-loop containing nucleoside triphosphate hydrolases"/>
    <property type="match status" value="1"/>
</dbReference>
<organism evidence="1 2">
    <name type="scientific">Candidatus Enterococcus moelleringii</name>
    <dbReference type="NCBI Taxonomy" id="2815325"/>
    <lineage>
        <taxon>Bacteria</taxon>
        <taxon>Bacillati</taxon>
        <taxon>Bacillota</taxon>
        <taxon>Bacilli</taxon>
        <taxon>Lactobacillales</taxon>
        <taxon>Enterococcaceae</taxon>
        <taxon>Enterococcus</taxon>
    </lineage>
</organism>
<evidence type="ECO:0000313" key="1">
    <source>
        <dbReference type="EMBL" id="MBO1308595.1"/>
    </source>
</evidence>
<keyword evidence="1" id="KW-0808">Transferase</keyword>